<dbReference type="Pfam" id="PF09967">
    <property type="entry name" value="DUF2201"/>
    <property type="match status" value="1"/>
</dbReference>
<reference evidence="4 5" key="1">
    <citation type="submission" date="2022-05" db="EMBL/GenBank/DDBJ databases">
        <title>Seasonal and diel survey of microbial diversity of the Tyrrhenian coast.</title>
        <authorList>
            <person name="Gattoni G."/>
            <person name="Corral P."/>
        </authorList>
    </citation>
    <scope>NUCLEOTIDE SEQUENCE [LARGE SCALE GENOMIC DNA]</scope>
    <source>
        <strain evidence="4 5">V10</strain>
    </source>
</reference>
<comment type="caution">
    <text evidence="4">The sequence shown here is derived from an EMBL/GenBank/DDBJ whole genome shotgun (WGS) entry which is preliminary data.</text>
</comment>
<name>A0ABT0M1E5_9RHOB</name>
<dbReference type="SUPFAM" id="SSF53300">
    <property type="entry name" value="vWA-like"/>
    <property type="match status" value="1"/>
</dbReference>
<keyword evidence="5" id="KW-1185">Reference proteome</keyword>
<evidence type="ECO:0000313" key="4">
    <source>
        <dbReference type="EMBL" id="MCL1628681.1"/>
    </source>
</evidence>
<protein>
    <submittedName>
        <fullName evidence="4">VWA-like domain-containing protein</fullName>
    </submittedName>
</protein>
<dbReference type="InterPro" id="IPR025154">
    <property type="entry name" value="Put_metallopeptidase_dom"/>
</dbReference>
<dbReference type="Pfam" id="PF13203">
    <property type="entry name" value="DUF2201_N"/>
    <property type="match status" value="1"/>
</dbReference>
<feature type="domain" description="VWA-like" evidence="2">
    <location>
        <begin position="284"/>
        <end position="407"/>
    </location>
</feature>
<gene>
    <name evidence="4" type="ORF">M3N55_08055</name>
</gene>
<proteinExistence type="predicted"/>
<evidence type="ECO:0000256" key="1">
    <source>
        <dbReference type="SAM" id="MobiDB-lite"/>
    </source>
</evidence>
<evidence type="ECO:0000313" key="5">
    <source>
        <dbReference type="Proteomes" id="UP001202550"/>
    </source>
</evidence>
<feature type="compositionally biased region" description="Gly residues" evidence="1">
    <location>
        <begin position="174"/>
        <end position="188"/>
    </location>
</feature>
<dbReference type="InterPro" id="IPR036465">
    <property type="entry name" value="vWFA_dom_sf"/>
</dbReference>
<dbReference type="PANTHER" id="PTHR38730:SF1">
    <property type="entry name" value="SLL7028 PROTEIN"/>
    <property type="match status" value="1"/>
</dbReference>
<dbReference type="RefSeq" id="WP_249058016.1">
    <property type="nucleotide sequence ID" value="NZ_JALZWP010000006.1"/>
</dbReference>
<evidence type="ECO:0000259" key="2">
    <source>
        <dbReference type="Pfam" id="PF09967"/>
    </source>
</evidence>
<dbReference type="Proteomes" id="UP001202550">
    <property type="component" value="Unassembled WGS sequence"/>
</dbReference>
<sequence length="409" mass="43772">MTHSARATRALQTLTERDPALAALSLWCQHRDVAVLDVPAETTGTTIRYGPDFETLSPHEQIGLAGHHILHVALQHSDRMAAMAARMGDGFAPDLWQIASDAIVNEAILQAGHALPRPALTLSKLLGRLNEQGGLADWDCERLYRRMADTPEGAGRARRQAAEDGQKPDLQPSGGAGGDRGTDRGGTGQAEWRAHLARAMTAGAAAGFGLGVLGRRMADLPTPRTPWEVILRRLLARATLHRPEPAPLRPARAWLAGAGRALQDHAPLPPFQPRMTWQASAPRLVLGLDCSASLSDDSLRLLLAEMLAISRRAQASLHLLTFDEGLHHDMPLDPATARATLHGLELPEGGGTDFRPVIARAAELAPSALVILSDMDGPTGPRPRFPVIWAAPQPDPPHAPFGHVLSLGA</sequence>
<dbReference type="PANTHER" id="PTHR38730">
    <property type="entry name" value="SLL7028 PROTEIN"/>
    <property type="match status" value="1"/>
</dbReference>
<organism evidence="4 5">
    <name type="scientific">Roseinatronobacter domitianus</name>
    <dbReference type="NCBI Taxonomy" id="2940293"/>
    <lineage>
        <taxon>Bacteria</taxon>
        <taxon>Pseudomonadati</taxon>
        <taxon>Pseudomonadota</taxon>
        <taxon>Alphaproteobacteria</taxon>
        <taxon>Rhodobacterales</taxon>
        <taxon>Paracoccaceae</taxon>
        <taxon>Roseinatronobacter</taxon>
    </lineage>
</organism>
<dbReference type="InterPro" id="IPR018698">
    <property type="entry name" value="VWA-like_dom"/>
</dbReference>
<accession>A0ABT0M1E5</accession>
<feature type="domain" description="Putative metallopeptidase" evidence="3">
    <location>
        <begin position="2"/>
        <end position="261"/>
    </location>
</feature>
<dbReference type="EMBL" id="JALZWP010000006">
    <property type="protein sequence ID" value="MCL1628681.1"/>
    <property type="molecule type" value="Genomic_DNA"/>
</dbReference>
<feature type="region of interest" description="Disordered" evidence="1">
    <location>
        <begin position="151"/>
        <end position="188"/>
    </location>
</feature>
<evidence type="ECO:0000259" key="3">
    <source>
        <dbReference type="Pfam" id="PF13203"/>
    </source>
</evidence>